<evidence type="ECO:0000256" key="1">
    <source>
        <dbReference type="ARBA" id="ARBA00001966"/>
    </source>
</evidence>
<dbReference type="InterPro" id="IPR050105">
    <property type="entry name" value="MoCo_biosynth_MoaA/MoaC"/>
</dbReference>
<dbReference type="InterPro" id="IPR040064">
    <property type="entry name" value="MoaA-like"/>
</dbReference>
<dbReference type="PROSITE" id="PS01305">
    <property type="entry name" value="MOAA_NIFB_PQQE"/>
    <property type="match status" value="1"/>
</dbReference>
<proteinExistence type="predicted"/>
<keyword evidence="9" id="KW-0342">GTP-binding</keyword>
<keyword evidence="7" id="KW-0408">Iron</keyword>
<dbReference type="UniPathway" id="UPA00344"/>
<dbReference type="CDD" id="cd21117">
    <property type="entry name" value="Twitch_MoaA"/>
    <property type="match status" value="1"/>
</dbReference>
<dbReference type="AlphaFoldDB" id="A0A1T5B1M1"/>
<keyword evidence="11" id="KW-0456">Lyase</keyword>
<evidence type="ECO:0000256" key="6">
    <source>
        <dbReference type="ARBA" id="ARBA00022741"/>
    </source>
</evidence>
<keyword evidence="3" id="KW-0004">4Fe-4S</keyword>
<accession>A0A1T5B1M1</accession>
<dbReference type="GO" id="GO:0051539">
    <property type="term" value="F:4 iron, 4 sulfur cluster binding"/>
    <property type="evidence" value="ECO:0007669"/>
    <property type="project" value="UniProtKB-KW"/>
</dbReference>
<keyword evidence="15" id="KW-1185">Reference proteome</keyword>
<dbReference type="EMBL" id="FUYS01000002">
    <property type="protein sequence ID" value="SKB40989.1"/>
    <property type="molecule type" value="Genomic_DNA"/>
</dbReference>
<evidence type="ECO:0000256" key="7">
    <source>
        <dbReference type="ARBA" id="ARBA00023004"/>
    </source>
</evidence>
<sequence>MILDTYDRNHTYLRISLTDLCNLRCFYCMPDENYDFMPTRHLMQPAEIEAIAAVFVRLGVTKIRLTGGEPLARRDFDDILMRLSLLPVELTLTTNATLLHRHLDTLQLAGVRSLNISLDTLSAERFFQLTRRDKFSQTMRNIRTAIDRGFHVKINTVVMNGVNADEVLGFVAWTKDDPIDVRFIEFMPFEGNRWTGDQVFPKQEIMNLVTEQYHAVPLRHDPHATSQPYQVPGHQGTFAIISTMSAPFCSGCNRMRLTADGKMKNCLFSKTESDLLSALRSGKPLEQFIRKNILGKAERLGGQFGDIPFKDLPGDKLVNRSMISIGG</sequence>
<evidence type="ECO:0000256" key="3">
    <source>
        <dbReference type="ARBA" id="ARBA00022485"/>
    </source>
</evidence>
<feature type="domain" description="Radical SAM core" evidence="13">
    <location>
        <begin position="5"/>
        <end position="223"/>
    </location>
</feature>
<evidence type="ECO:0000256" key="5">
    <source>
        <dbReference type="ARBA" id="ARBA00022723"/>
    </source>
</evidence>
<dbReference type="InterPro" id="IPR000385">
    <property type="entry name" value="MoaA_NifB_PqqE_Fe-S-bd_CS"/>
</dbReference>
<dbReference type="PANTHER" id="PTHR22960">
    <property type="entry name" value="MOLYBDOPTERIN COFACTOR SYNTHESIS PROTEIN A"/>
    <property type="match status" value="1"/>
</dbReference>
<evidence type="ECO:0000313" key="14">
    <source>
        <dbReference type="EMBL" id="SKB40989.1"/>
    </source>
</evidence>
<gene>
    <name evidence="14" type="ORF">SAMN05660226_01256</name>
</gene>
<dbReference type="STRING" id="623280.SAMN05660226_01256"/>
<dbReference type="SFLD" id="SFLDG01383">
    <property type="entry name" value="cyclic_pyranopterin_phosphate"/>
    <property type="match status" value="1"/>
</dbReference>
<evidence type="ECO:0000256" key="11">
    <source>
        <dbReference type="ARBA" id="ARBA00023239"/>
    </source>
</evidence>
<dbReference type="InterPro" id="IPR006638">
    <property type="entry name" value="Elp3/MiaA/NifB-like_rSAM"/>
</dbReference>
<dbReference type="InterPro" id="IPR058240">
    <property type="entry name" value="rSAM_sf"/>
</dbReference>
<dbReference type="SFLD" id="SFLDS00029">
    <property type="entry name" value="Radical_SAM"/>
    <property type="match status" value="1"/>
</dbReference>
<dbReference type="SFLD" id="SFLDG01386">
    <property type="entry name" value="main_SPASM_domain-containing"/>
    <property type="match status" value="1"/>
</dbReference>
<dbReference type="EC" id="4.1.99.22" evidence="2"/>
<keyword evidence="6" id="KW-0547">Nucleotide-binding</keyword>
<dbReference type="Proteomes" id="UP000190541">
    <property type="component" value="Unassembled WGS sequence"/>
</dbReference>
<keyword evidence="4" id="KW-0949">S-adenosyl-L-methionine</keyword>
<dbReference type="InterPro" id="IPR013785">
    <property type="entry name" value="Aldolase_TIM"/>
</dbReference>
<dbReference type="InterPro" id="IPR013483">
    <property type="entry name" value="MoaA"/>
</dbReference>
<dbReference type="GO" id="GO:0005525">
    <property type="term" value="F:GTP binding"/>
    <property type="evidence" value="ECO:0007669"/>
    <property type="project" value="UniProtKB-KW"/>
</dbReference>
<dbReference type="PROSITE" id="PS51918">
    <property type="entry name" value="RADICAL_SAM"/>
    <property type="match status" value="1"/>
</dbReference>
<dbReference type="GO" id="GO:0006777">
    <property type="term" value="P:Mo-molybdopterin cofactor biosynthetic process"/>
    <property type="evidence" value="ECO:0007669"/>
    <property type="project" value="UniProtKB-KW"/>
</dbReference>
<keyword evidence="10" id="KW-0501">Molybdenum cofactor biosynthesis</keyword>
<keyword evidence="8" id="KW-0411">Iron-sulfur</keyword>
<evidence type="ECO:0000256" key="4">
    <source>
        <dbReference type="ARBA" id="ARBA00022691"/>
    </source>
</evidence>
<comment type="cofactor">
    <cofactor evidence="1">
        <name>[4Fe-4S] cluster</name>
        <dbReference type="ChEBI" id="CHEBI:49883"/>
    </cofactor>
</comment>
<dbReference type="GO" id="GO:0061799">
    <property type="term" value="F:cyclic pyranopterin monophosphate synthase activity"/>
    <property type="evidence" value="ECO:0007669"/>
    <property type="project" value="TreeGrafter"/>
</dbReference>
<dbReference type="SFLD" id="SFLDG01067">
    <property type="entry name" value="SPASM/twitch_domain_containing"/>
    <property type="match status" value="1"/>
</dbReference>
<dbReference type="Pfam" id="PF06463">
    <property type="entry name" value="Mob_synth_C"/>
    <property type="match status" value="1"/>
</dbReference>
<dbReference type="Gene3D" id="3.20.20.70">
    <property type="entry name" value="Aldolase class I"/>
    <property type="match status" value="1"/>
</dbReference>
<dbReference type="SUPFAM" id="SSF102114">
    <property type="entry name" value="Radical SAM enzymes"/>
    <property type="match status" value="1"/>
</dbReference>
<dbReference type="SMART" id="SM00729">
    <property type="entry name" value="Elp3"/>
    <property type="match status" value="1"/>
</dbReference>
<evidence type="ECO:0000256" key="2">
    <source>
        <dbReference type="ARBA" id="ARBA00012167"/>
    </source>
</evidence>
<dbReference type="RefSeq" id="WP_079715924.1">
    <property type="nucleotide sequence ID" value="NZ_FUYS01000002.1"/>
</dbReference>
<dbReference type="Pfam" id="PF04055">
    <property type="entry name" value="Radical_SAM"/>
    <property type="match status" value="1"/>
</dbReference>
<protein>
    <recommendedName>
        <fullName evidence="2">GTP 3',8-cyclase</fullName>
        <ecNumber evidence="2">4.1.99.22</ecNumber>
    </recommendedName>
</protein>
<comment type="catalytic activity">
    <reaction evidence="12">
        <text>GTP + AH2 + S-adenosyl-L-methionine = (8S)-3',8-cyclo-7,8-dihydroguanosine 5'-triphosphate + 5'-deoxyadenosine + L-methionine + A + H(+)</text>
        <dbReference type="Rhea" id="RHEA:49576"/>
        <dbReference type="ChEBI" id="CHEBI:13193"/>
        <dbReference type="ChEBI" id="CHEBI:15378"/>
        <dbReference type="ChEBI" id="CHEBI:17319"/>
        <dbReference type="ChEBI" id="CHEBI:17499"/>
        <dbReference type="ChEBI" id="CHEBI:37565"/>
        <dbReference type="ChEBI" id="CHEBI:57844"/>
        <dbReference type="ChEBI" id="CHEBI:59789"/>
        <dbReference type="ChEBI" id="CHEBI:131766"/>
        <dbReference type="EC" id="4.1.99.22"/>
    </reaction>
</comment>
<dbReference type="NCBIfam" id="TIGR02666">
    <property type="entry name" value="moaA"/>
    <property type="match status" value="1"/>
</dbReference>
<evidence type="ECO:0000256" key="9">
    <source>
        <dbReference type="ARBA" id="ARBA00023134"/>
    </source>
</evidence>
<evidence type="ECO:0000256" key="10">
    <source>
        <dbReference type="ARBA" id="ARBA00023150"/>
    </source>
</evidence>
<organism evidence="14 15">
    <name type="scientific">Parapedobacter luteus</name>
    <dbReference type="NCBI Taxonomy" id="623280"/>
    <lineage>
        <taxon>Bacteria</taxon>
        <taxon>Pseudomonadati</taxon>
        <taxon>Bacteroidota</taxon>
        <taxon>Sphingobacteriia</taxon>
        <taxon>Sphingobacteriales</taxon>
        <taxon>Sphingobacteriaceae</taxon>
        <taxon>Parapedobacter</taxon>
    </lineage>
</organism>
<evidence type="ECO:0000256" key="8">
    <source>
        <dbReference type="ARBA" id="ARBA00023014"/>
    </source>
</evidence>
<dbReference type="PANTHER" id="PTHR22960:SF0">
    <property type="entry name" value="MOLYBDENUM COFACTOR BIOSYNTHESIS PROTEIN 1"/>
    <property type="match status" value="1"/>
</dbReference>
<evidence type="ECO:0000259" key="13">
    <source>
        <dbReference type="PROSITE" id="PS51918"/>
    </source>
</evidence>
<dbReference type="CDD" id="cd01335">
    <property type="entry name" value="Radical_SAM"/>
    <property type="match status" value="1"/>
</dbReference>
<reference evidence="14 15" key="1">
    <citation type="submission" date="2017-02" db="EMBL/GenBank/DDBJ databases">
        <authorList>
            <person name="Peterson S.W."/>
        </authorList>
    </citation>
    <scope>NUCLEOTIDE SEQUENCE [LARGE SCALE GENOMIC DNA]</scope>
    <source>
        <strain evidence="14 15">DSM 22899</strain>
    </source>
</reference>
<dbReference type="GO" id="GO:0046872">
    <property type="term" value="F:metal ion binding"/>
    <property type="evidence" value="ECO:0007669"/>
    <property type="project" value="UniProtKB-KW"/>
</dbReference>
<evidence type="ECO:0000256" key="12">
    <source>
        <dbReference type="ARBA" id="ARBA00048697"/>
    </source>
</evidence>
<dbReference type="InterPro" id="IPR010505">
    <property type="entry name" value="MoaA_twitch"/>
</dbReference>
<dbReference type="OrthoDB" id="9763993at2"/>
<name>A0A1T5B1M1_9SPHI</name>
<dbReference type="InterPro" id="IPR007197">
    <property type="entry name" value="rSAM"/>
</dbReference>
<evidence type="ECO:0000313" key="15">
    <source>
        <dbReference type="Proteomes" id="UP000190541"/>
    </source>
</evidence>
<dbReference type="GO" id="GO:0061798">
    <property type="term" value="F:GTP 3',8'-cyclase activity"/>
    <property type="evidence" value="ECO:0007669"/>
    <property type="project" value="UniProtKB-EC"/>
</dbReference>
<keyword evidence="5" id="KW-0479">Metal-binding</keyword>